<dbReference type="CDD" id="cd08297">
    <property type="entry name" value="CAD3"/>
    <property type="match status" value="1"/>
</dbReference>
<comment type="caution">
    <text evidence="9">The sequence shown here is derived from an EMBL/GenBank/DDBJ whole genome shotgun (WGS) entry which is preliminary data.</text>
</comment>
<dbReference type="VEuPathDB" id="FungiDB:A1O9_07007"/>
<comment type="cofactor">
    <cofactor evidence="1 7">
        <name>Zn(2+)</name>
        <dbReference type="ChEBI" id="CHEBI:29105"/>
    </cofactor>
</comment>
<evidence type="ECO:0000313" key="10">
    <source>
        <dbReference type="Proteomes" id="UP000027920"/>
    </source>
</evidence>
<evidence type="ECO:0000259" key="8">
    <source>
        <dbReference type="SMART" id="SM00829"/>
    </source>
</evidence>
<dbReference type="AlphaFoldDB" id="A0A072PAQ3"/>
<keyword evidence="4 7" id="KW-0862">Zinc</keyword>
<dbReference type="Gene3D" id="3.40.50.720">
    <property type="entry name" value="NAD(P)-binding Rossmann-like Domain"/>
    <property type="match status" value="1"/>
</dbReference>
<evidence type="ECO:0000256" key="6">
    <source>
        <dbReference type="ARBA" id="ARBA00023027"/>
    </source>
</evidence>
<keyword evidence="3 7" id="KW-0479">Metal-binding</keyword>
<evidence type="ECO:0000256" key="7">
    <source>
        <dbReference type="RuleBase" id="RU361277"/>
    </source>
</evidence>
<dbReference type="InterPro" id="IPR013149">
    <property type="entry name" value="ADH-like_C"/>
</dbReference>
<gene>
    <name evidence="9" type="ORF">A1O9_07007</name>
</gene>
<dbReference type="Gene3D" id="3.90.180.10">
    <property type="entry name" value="Medium-chain alcohol dehydrogenases, catalytic domain"/>
    <property type="match status" value="1"/>
</dbReference>
<dbReference type="GeneID" id="25281921"/>
<proteinExistence type="inferred from homology"/>
<dbReference type="InterPro" id="IPR036291">
    <property type="entry name" value="NAD(P)-bd_dom_sf"/>
</dbReference>
<dbReference type="HOGENOM" id="CLU_026673_20_1_1"/>
<keyword evidence="5" id="KW-0560">Oxidoreductase</keyword>
<dbReference type="InterPro" id="IPR002328">
    <property type="entry name" value="ADH_Zn_CS"/>
</dbReference>
<dbReference type="STRING" id="1182545.A0A072PAQ3"/>
<dbReference type="GO" id="GO:0005737">
    <property type="term" value="C:cytoplasm"/>
    <property type="evidence" value="ECO:0007669"/>
    <property type="project" value="TreeGrafter"/>
</dbReference>
<accession>A0A072PAQ3</accession>
<reference evidence="9 10" key="1">
    <citation type="submission" date="2013-03" db="EMBL/GenBank/DDBJ databases">
        <title>The Genome Sequence of Exophiala aquamarina CBS 119918.</title>
        <authorList>
            <consortium name="The Broad Institute Genomics Platform"/>
            <person name="Cuomo C."/>
            <person name="de Hoog S."/>
            <person name="Gorbushina A."/>
            <person name="Walker B."/>
            <person name="Young S.K."/>
            <person name="Zeng Q."/>
            <person name="Gargeya S."/>
            <person name="Fitzgerald M."/>
            <person name="Haas B."/>
            <person name="Abouelleil A."/>
            <person name="Allen A.W."/>
            <person name="Alvarado L."/>
            <person name="Arachchi H.M."/>
            <person name="Berlin A.M."/>
            <person name="Chapman S.B."/>
            <person name="Gainer-Dewar J."/>
            <person name="Goldberg J."/>
            <person name="Griggs A."/>
            <person name="Gujja S."/>
            <person name="Hansen M."/>
            <person name="Howarth C."/>
            <person name="Imamovic A."/>
            <person name="Ireland A."/>
            <person name="Larimer J."/>
            <person name="McCowan C."/>
            <person name="Murphy C."/>
            <person name="Pearson M."/>
            <person name="Poon T.W."/>
            <person name="Priest M."/>
            <person name="Roberts A."/>
            <person name="Saif S."/>
            <person name="Shea T."/>
            <person name="Sisk P."/>
            <person name="Sykes S."/>
            <person name="Wortman J."/>
            <person name="Nusbaum C."/>
            <person name="Birren B."/>
        </authorList>
    </citation>
    <scope>NUCLEOTIDE SEQUENCE [LARGE SCALE GENOMIC DNA]</scope>
    <source>
        <strain evidence="9 10">CBS 119918</strain>
    </source>
</reference>
<dbReference type="PROSITE" id="PS00059">
    <property type="entry name" value="ADH_ZINC"/>
    <property type="match status" value="1"/>
</dbReference>
<evidence type="ECO:0000256" key="3">
    <source>
        <dbReference type="ARBA" id="ARBA00022723"/>
    </source>
</evidence>
<evidence type="ECO:0000256" key="1">
    <source>
        <dbReference type="ARBA" id="ARBA00001947"/>
    </source>
</evidence>
<dbReference type="SMART" id="SM00829">
    <property type="entry name" value="PKS_ER"/>
    <property type="match status" value="1"/>
</dbReference>
<evidence type="ECO:0000256" key="4">
    <source>
        <dbReference type="ARBA" id="ARBA00022833"/>
    </source>
</evidence>
<dbReference type="InterPro" id="IPR011032">
    <property type="entry name" value="GroES-like_sf"/>
</dbReference>
<feature type="domain" description="Enoyl reductase (ER)" evidence="8">
    <location>
        <begin position="20"/>
        <end position="360"/>
    </location>
</feature>
<dbReference type="SUPFAM" id="SSF50129">
    <property type="entry name" value="GroES-like"/>
    <property type="match status" value="1"/>
</dbReference>
<dbReference type="RefSeq" id="XP_013259407.1">
    <property type="nucleotide sequence ID" value="XM_013403953.1"/>
</dbReference>
<dbReference type="Proteomes" id="UP000027920">
    <property type="component" value="Unassembled WGS sequence"/>
</dbReference>
<dbReference type="Pfam" id="PF08240">
    <property type="entry name" value="ADH_N"/>
    <property type="match status" value="1"/>
</dbReference>
<comment type="similarity">
    <text evidence="2 7">Belongs to the zinc-containing alcohol dehydrogenase family.</text>
</comment>
<dbReference type="SUPFAM" id="SSF51735">
    <property type="entry name" value="NAD(P)-binding Rossmann-fold domains"/>
    <property type="match status" value="1"/>
</dbReference>
<dbReference type="OrthoDB" id="1879366at2759"/>
<sequence length="362" mass="38383">MAAASEIPRTQTAAVVRKQGGPVEFDHSYPVQEPGPKEILVKVLYTGVCQSDLHTKAGTATGADGSPITNIKLPHVGGHEGVGRVVAFGPDVSEREDLKIGTLVGIRFASRICHECEYCTSDREQHCGNATNHLHHEDGSFQQYCVLDTKYLTTLPQDIDPKVVGPALCAGVTAYKAVVNANLKRGEWLAVIGAGGGLGHFAVQYGLALGAKVLGIDAGASKQTFVESLGARFLDFTSCKDLADEVRRITGAGGAHAVVITSGHPRAFDNIGSLVRTGGSISMVGIPPGDVKLDIPVAEMIIRGFKVQGNLVGSLKETLEAVELVRVGKVKPHVQVRPFSDLPLVYEMLEKGDIPGRIVLQL</sequence>
<keyword evidence="10" id="KW-1185">Reference proteome</keyword>
<organism evidence="9 10">
    <name type="scientific">Exophiala aquamarina CBS 119918</name>
    <dbReference type="NCBI Taxonomy" id="1182545"/>
    <lineage>
        <taxon>Eukaryota</taxon>
        <taxon>Fungi</taxon>
        <taxon>Dikarya</taxon>
        <taxon>Ascomycota</taxon>
        <taxon>Pezizomycotina</taxon>
        <taxon>Eurotiomycetes</taxon>
        <taxon>Chaetothyriomycetidae</taxon>
        <taxon>Chaetothyriales</taxon>
        <taxon>Herpotrichiellaceae</taxon>
        <taxon>Exophiala</taxon>
    </lineage>
</organism>
<dbReference type="PANTHER" id="PTHR42940:SF6">
    <property type="entry name" value="DEHYDROGENASE, PUTATIVE (AFU_ORTHOLOGUE AFUA_2G04590)-RELATED"/>
    <property type="match status" value="1"/>
</dbReference>
<dbReference type="GO" id="GO:0004022">
    <property type="term" value="F:alcohol dehydrogenase (NAD+) activity"/>
    <property type="evidence" value="ECO:0007669"/>
    <property type="project" value="TreeGrafter"/>
</dbReference>
<protein>
    <submittedName>
        <fullName evidence="9">Alcohol dehydrogenase</fullName>
    </submittedName>
</protein>
<dbReference type="PANTHER" id="PTHR42940">
    <property type="entry name" value="ALCOHOL DEHYDROGENASE 1-RELATED"/>
    <property type="match status" value="1"/>
</dbReference>
<dbReference type="GO" id="GO:0008270">
    <property type="term" value="F:zinc ion binding"/>
    <property type="evidence" value="ECO:0007669"/>
    <property type="project" value="InterPro"/>
</dbReference>
<keyword evidence="6" id="KW-0520">NAD</keyword>
<dbReference type="InterPro" id="IPR020843">
    <property type="entry name" value="ER"/>
</dbReference>
<dbReference type="InterPro" id="IPR013154">
    <property type="entry name" value="ADH-like_N"/>
</dbReference>
<evidence type="ECO:0000256" key="5">
    <source>
        <dbReference type="ARBA" id="ARBA00023002"/>
    </source>
</evidence>
<dbReference type="FunFam" id="3.40.50.720:FF:000039">
    <property type="entry name" value="Alcohol dehydrogenase AdhP"/>
    <property type="match status" value="1"/>
</dbReference>
<evidence type="ECO:0000256" key="2">
    <source>
        <dbReference type="ARBA" id="ARBA00008072"/>
    </source>
</evidence>
<name>A0A072PAQ3_9EURO</name>
<dbReference type="Pfam" id="PF00107">
    <property type="entry name" value="ADH_zinc_N"/>
    <property type="match status" value="1"/>
</dbReference>
<evidence type="ECO:0000313" key="9">
    <source>
        <dbReference type="EMBL" id="KEF56817.1"/>
    </source>
</evidence>
<dbReference type="EMBL" id="AMGV01000005">
    <property type="protein sequence ID" value="KEF56817.1"/>
    <property type="molecule type" value="Genomic_DNA"/>
</dbReference>